<dbReference type="GO" id="GO:0005759">
    <property type="term" value="C:mitochondrial matrix"/>
    <property type="evidence" value="ECO:0007669"/>
    <property type="project" value="TreeGrafter"/>
</dbReference>
<dbReference type="EMBL" id="LN871599">
    <property type="protein sequence ID" value="CCF76079.1"/>
    <property type="molecule type" value="Genomic_DNA"/>
</dbReference>
<dbReference type="InterPro" id="IPR050870">
    <property type="entry name" value="FAST_kinase"/>
</dbReference>
<dbReference type="PANTHER" id="PTHR21228">
    <property type="entry name" value="FAST LEU-RICH DOMAIN-CONTAINING"/>
    <property type="match status" value="1"/>
</dbReference>
<dbReference type="KEGG" id="bmic:BmR1_04g09545"/>
<dbReference type="GO" id="GO:0035770">
    <property type="term" value="C:ribonucleoprotein granule"/>
    <property type="evidence" value="ECO:0007669"/>
    <property type="project" value="TreeGrafter"/>
</dbReference>
<dbReference type="RefSeq" id="XP_012650487.1">
    <property type="nucleotide sequence ID" value="XM_012795033.1"/>
</dbReference>
<protein>
    <submittedName>
        <fullName evidence="1">Uncharacterized protein</fullName>
    </submittedName>
</protein>
<name>I7IA36_BABMR</name>
<dbReference type="OrthoDB" id="430737at2759"/>
<dbReference type="PANTHER" id="PTHR21228:SF40">
    <property type="entry name" value="LD45607P"/>
    <property type="match status" value="1"/>
</dbReference>
<dbReference type="VEuPathDB" id="PiroplasmaDB:BmR1_04g09545"/>
<keyword evidence="2" id="KW-1185">Reference proteome</keyword>
<reference evidence="1 2" key="2">
    <citation type="journal article" date="2013" name="PLoS ONE">
        <title>Whole genome mapping and re-organization of the nuclear and mitochondrial genomes of Babesia microti isolates.</title>
        <authorList>
            <person name="Cornillot E."/>
            <person name="Dassouli A."/>
            <person name="Garg A."/>
            <person name="Pachikara N."/>
            <person name="Randazzo S."/>
            <person name="Depoix D."/>
            <person name="Carcy B."/>
            <person name="Delbecq S."/>
            <person name="Frutos R."/>
            <person name="Silva J.C."/>
            <person name="Sutton R."/>
            <person name="Krause P.J."/>
            <person name="Mamoun C.B."/>
        </authorList>
    </citation>
    <scope>NUCLEOTIDE SEQUENCE [LARGE SCALE GENOMIC DNA]</scope>
    <source>
        <strain evidence="1 2">RI</strain>
    </source>
</reference>
<accession>I7IA36</accession>
<dbReference type="Proteomes" id="UP000002899">
    <property type="component" value="Chromosome IV"/>
</dbReference>
<reference evidence="1 2" key="3">
    <citation type="journal article" date="2016" name="Sci. Rep.">
        <title>Genome-wide diversity and gene expression profiling of Babesia microti isolates identify polymorphic genes that mediate host-pathogen interactions.</title>
        <authorList>
            <person name="Silva J.C."/>
            <person name="Cornillot E."/>
            <person name="McCracken C."/>
            <person name="Usmani-Brown S."/>
            <person name="Dwivedi A."/>
            <person name="Ifeonu O.O."/>
            <person name="Crabtree J."/>
            <person name="Gotia H.T."/>
            <person name="Virji A.Z."/>
            <person name="Reynes C."/>
            <person name="Colinge J."/>
            <person name="Kumar V."/>
            <person name="Lawres L."/>
            <person name="Pazzi J.E."/>
            <person name="Pablo J.V."/>
            <person name="Hung C."/>
            <person name="Brancato J."/>
            <person name="Kumari P."/>
            <person name="Orvis J."/>
            <person name="Tretina K."/>
            <person name="Chibucos M."/>
            <person name="Ott S."/>
            <person name="Sadzewicz L."/>
            <person name="Sengamalay N."/>
            <person name="Shetty A.C."/>
            <person name="Su Q."/>
            <person name="Tallon L."/>
            <person name="Fraser C.M."/>
            <person name="Frutos R."/>
            <person name="Molina D.M."/>
            <person name="Krause P.J."/>
            <person name="Ben Mamoun C."/>
        </authorList>
    </citation>
    <scope>NUCLEOTIDE SEQUENCE [LARGE SCALE GENOMIC DNA]</scope>
    <source>
        <strain evidence="1 2">RI</strain>
    </source>
</reference>
<dbReference type="GO" id="GO:0000963">
    <property type="term" value="P:mitochondrial RNA processing"/>
    <property type="evidence" value="ECO:0007669"/>
    <property type="project" value="TreeGrafter"/>
</dbReference>
<dbReference type="GeneID" id="24426534"/>
<organism evidence="1 2">
    <name type="scientific">Babesia microti (strain RI)</name>
    <dbReference type="NCBI Taxonomy" id="1133968"/>
    <lineage>
        <taxon>Eukaryota</taxon>
        <taxon>Sar</taxon>
        <taxon>Alveolata</taxon>
        <taxon>Apicomplexa</taxon>
        <taxon>Aconoidasida</taxon>
        <taxon>Piroplasmida</taxon>
        <taxon>Babesiidae</taxon>
        <taxon>Babesia</taxon>
    </lineage>
</organism>
<sequence>MKYPFLANEISRLKSASDAERVIKKFVCVIPRLSGSMIACCINILSKRSDIVSHDYLRKITNKLITYDKDDKRPFLLKCLDVRDVCTILNSFSNLNYNNESFLNAASDRLNSCLDSITARESSNAIFSLTKLNPSSKLFLNKPIKQFVNTRDLTEQDTSMLITALCNRKNNRKRDVNLLIKAADSQKDHFSDQSLSNIVNSISKLACNSSDRDKYITFLNRLIPIISARLDNGGITVQGISNIANGYGKLGIKNEGLYYRIGCNLVNRILEFTPRGIINVLNAYAKIDYPHKNSFVVSAKYLIDKLDDFTPQCYGNVLAAFAKFNHNFKDQNITKFYKACSVKLCYVNDFSNYIPQNYCNILNGLAKVGVVDDKLFTNFSIQLENCDCKFAATDVSVLIKAYSKSSVLRKGFLAKFCTLAQQMSKEMSPMELSSSINSLDKIYRVDLSSPNSNFSPCDIVEMKNNVKNTLKSLLMTVKNKADENVQFRALDIKLIRKCIERLKLGDNESNISQSQVD</sequence>
<dbReference type="GO" id="GO:0044528">
    <property type="term" value="P:regulation of mitochondrial mRNA stability"/>
    <property type="evidence" value="ECO:0007669"/>
    <property type="project" value="TreeGrafter"/>
</dbReference>
<evidence type="ECO:0000313" key="2">
    <source>
        <dbReference type="Proteomes" id="UP000002899"/>
    </source>
</evidence>
<dbReference type="AlphaFoldDB" id="I7IA36"/>
<gene>
    <name evidence="1" type="ORF">BmR1_04g09545</name>
</gene>
<reference evidence="1 2" key="1">
    <citation type="journal article" date="2012" name="Nucleic Acids Res.">
        <title>Sequencing of the smallest Apicomplexan genome from the human pathogen Babesia microti.</title>
        <authorList>
            <person name="Cornillot E."/>
            <person name="Hadj-Kaddour K."/>
            <person name="Dassouli A."/>
            <person name="Noel B."/>
            <person name="Ranwez V."/>
            <person name="Vacherie B."/>
            <person name="Augagneur Y."/>
            <person name="Bres V."/>
            <person name="Duclos A."/>
            <person name="Randazzo S."/>
            <person name="Carcy B."/>
            <person name="Debierre-Grockiego F."/>
            <person name="Delbecq S."/>
            <person name="Moubri-Menage K."/>
            <person name="Shams-Eldin H."/>
            <person name="Usmani-Brown S."/>
            <person name="Bringaud F."/>
            <person name="Wincker P."/>
            <person name="Vivares C.P."/>
            <person name="Schwarz R.T."/>
            <person name="Schetters T.P."/>
            <person name="Krause P.J."/>
            <person name="Gorenflot A."/>
            <person name="Berry V."/>
            <person name="Barbe V."/>
            <person name="Ben Mamoun C."/>
        </authorList>
    </citation>
    <scope>NUCLEOTIDE SEQUENCE [LARGE SCALE GENOMIC DNA]</scope>
    <source>
        <strain evidence="1 2">RI</strain>
    </source>
</reference>
<evidence type="ECO:0000313" key="1">
    <source>
        <dbReference type="EMBL" id="CCF76079.1"/>
    </source>
</evidence>
<proteinExistence type="predicted"/>
<dbReference type="GO" id="GO:0003723">
    <property type="term" value="F:RNA binding"/>
    <property type="evidence" value="ECO:0007669"/>
    <property type="project" value="TreeGrafter"/>
</dbReference>